<accession>A0A9Q0DMQ1</accession>
<evidence type="ECO:0000256" key="1">
    <source>
        <dbReference type="SAM" id="MobiDB-lite"/>
    </source>
</evidence>
<evidence type="ECO:0000313" key="3">
    <source>
        <dbReference type="Proteomes" id="UP001148018"/>
    </source>
</evidence>
<dbReference type="Proteomes" id="UP001148018">
    <property type="component" value="Unassembled WGS sequence"/>
</dbReference>
<protein>
    <submittedName>
        <fullName evidence="2">Uncharacterized protein</fullName>
    </submittedName>
</protein>
<name>A0A9Q0DMQ1_9TELE</name>
<organism evidence="2 3">
    <name type="scientific">Muraenolepis orangiensis</name>
    <name type="common">Patagonian moray cod</name>
    <dbReference type="NCBI Taxonomy" id="630683"/>
    <lineage>
        <taxon>Eukaryota</taxon>
        <taxon>Metazoa</taxon>
        <taxon>Chordata</taxon>
        <taxon>Craniata</taxon>
        <taxon>Vertebrata</taxon>
        <taxon>Euteleostomi</taxon>
        <taxon>Actinopterygii</taxon>
        <taxon>Neopterygii</taxon>
        <taxon>Teleostei</taxon>
        <taxon>Neoteleostei</taxon>
        <taxon>Acanthomorphata</taxon>
        <taxon>Zeiogadaria</taxon>
        <taxon>Gadariae</taxon>
        <taxon>Gadiformes</taxon>
        <taxon>Muraenolepidoidei</taxon>
        <taxon>Muraenolepididae</taxon>
        <taxon>Muraenolepis</taxon>
    </lineage>
</organism>
<comment type="caution">
    <text evidence="2">The sequence shown here is derived from an EMBL/GenBank/DDBJ whole genome shotgun (WGS) entry which is preliminary data.</text>
</comment>
<dbReference type="AlphaFoldDB" id="A0A9Q0DMQ1"/>
<evidence type="ECO:0000313" key="2">
    <source>
        <dbReference type="EMBL" id="KAJ3590401.1"/>
    </source>
</evidence>
<feature type="non-terminal residue" evidence="2">
    <location>
        <position position="1"/>
    </location>
</feature>
<sequence>EIERRQVILIGLVSTALRELKRSPAHLKARPTSVRPPLERDGEEGASVNSLYIHHTGGGAQVSPPHPLPQ</sequence>
<dbReference type="EMBL" id="JANIIK010000114">
    <property type="protein sequence ID" value="KAJ3590401.1"/>
    <property type="molecule type" value="Genomic_DNA"/>
</dbReference>
<feature type="non-terminal residue" evidence="2">
    <location>
        <position position="70"/>
    </location>
</feature>
<proteinExistence type="predicted"/>
<reference evidence="2" key="1">
    <citation type="submission" date="2022-07" db="EMBL/GenBank/DDBJ databases">
        <title>Chromosome-level genome of Muraenolepis orangiensis.</title>
        <authorList>
            <person name="Kim J."/>
        </authorList>
    </citation>
    <scope>NUCLEOTIDE SEQUENCE</scope>
    <source>
        <strain evidence="2">KU_S4_2022</strain>
        <tissue evidence="2">Muscle</tissue>
    </source>
</reference>
<feature type="region of interest" description="Disordered" evidence="1">
    <location>
        <begin position="24"/>
        <end position="70"/>
    </location>
</feature>
<keyword evidence="3" id="KW-1185">Reference proteome</keyword>
<gene>
    <name evidence="2" type="ORF">NHX12_008352</name>
</gene>